<dbReference type="AlphaFoldDB" id="A0A3R7KRJ0"/>
<reference evidence="2 3" key="1">
    <citation type="journal article" date="2018" name="BMC Genomics">
        <title>Genomic comparison of Trypanosoma conorhini and Trypanosoma rangeli to Trypanosoma cruzi strains of high and low virulence.</title>
        <authorList>
            <person name="Bradwell K.R."/>
            <person name="Koparde V.N."/>
            <person name="Matveyev A.V."/>
            <person name="Serrano M.G."/>
            <person name="Alves J.M."/>
            <person name="Parikh H."/>
            <person name="Huang B."/>
            <person name="Lee V."/>
            <person name="Espinosa-Alvarez O."/>
            <person name="Ortiz P.A."/>
            <person name="Costa-Martins A.G."/>
            <person name="Teixeira M.M."/>
            <person name="Buck G.A."/>
        </authorList>
    </citation>
    <scope>NUCLEOTIDE SEQUENCE [LARGE SCALE GENOMIC DNA]</scope>
    <source>
        <strain evidence="2 3">AM80</strain>
    </source>
</reference>
<proteinExistence type="predicted"/>
<protein>
    <submittedName>
        <fullName evidence="2">Uncharacterized protein</fullName>
    </submittedName>
</protein>
<gene>
    <name evidence="2" type="ORF">TraAM80_02785</name>
</gene>
<sequence length="541" mass="58642">MAARLDALAREFFTPSSLLSAHEPCRRDGASGNSSGPRGASRGGVRGIAESATALPSAWEEEGVGGHEACGGQYNSRNKRRMGQFVAHDDAHFFPPLLQYFGELAMASTAASSATHTFLGAPSGVSSSSAIPRMRTASLGYASMWRHTRRIVREGGMILRAHRSVTHERHQADNYTTGNAAKASGSALLLGSHRSAPFSHTGAYSDRHHSSEMIDVFANYQQLPLTDGGASYEALEPNYQRGLNALATLIEQYNRSFVQERGSAATACTLLGKRALNSESVSATASSVTTGPSDQRDAIVNRLNILLRDLVSHGERALVLHIIMRAIGWRFASKNERVTILFNHLRTCLPLASVSIVTLAMEVWGQLHVIEASSSVYLKVTSELLSLACDFLHYDDTLAAKLSGLIIIRHVALWPMSLYRALLSNEQDSLLLATWTAIPNDESPYFIRELAAETLRALFVIALKQRNYRSVNTVLQQALALLHISERGVELPSSFSLSSLSPYQIGGEGLHEFHPPPGWASTTVCAVLGVTDAAGWGPPKR</sequence>
<dbReference type="Proteomes" id="UP000283634">
    <property type="component" value="Unassembled WGS sequence"/>
</dbReference>
<accession>A0A3R7KRJ0</accession>
<organism evidence="2 3">
    <name type="scientific">Trypanosoma rangeli</name>
    <dbReference type="NCBI Taxonomy" id="5698"/>
    <lineage>
        <taxon>Eukaryota</taxon>
        <taxon>Discoba</taxon>
        <taxon>Euglenozoa</taxon>
        <taxon>Kinetoplastea</taxon>
        <taxon>Metakinetoplastina</taxon>
        <taxon>Trypanosomatida</taxon>
        <taxon>Trypanosomatidae</taxon>
        <taxon>Trypanosoma</taxon>
        <taxon>Herpetosoma</taxon>
    </lineage>
</organism>
<feature type="region of interest" description="Disordered" evidence="1">
    <location>
        <begin position="23"/>
        <end position="44"/>
    </location>
</feature>
<evidence type="ECO:0000313" key="3">
    <source>
        <dbReference type="Proteomes" id="UP000283634"/>
    </source>
</evidence>
<evidence type="ECO:0000256" key="1">
    <source>
        <dbReference type="SAM" id="MobiDB-lite"/>
    </source>
</evidence>
<name>A0A3R7KRJ0_TRYRA</name>
<dbReference type="RefSeq" id="XP_029240303.1">
    <property type="nucleotide sequence ID" value="XM_029379776.1"/>
</dbReference>
<dbReference type="EMBL" id="MKGL01000069">
    <property type="protein sequence ID" value="RNF08279.1"/>
    <property type="molecule type" value="Genomic_DNA"/>
</dbReference>
<dbReference type="OrthoDB" id="10426108at2759"/>
<keyword evidence="3" id="KW-1185">Reference proteome</keyword>
<dbReference type="GeneID" id="40326718"/>
<evidence type="ECO:0000313" key="2">
    <source>
        <dbReference type="EMBL" id="RNF08279.1"/>
    </source>
</evidence>
<comment type="caution">
    <text evidence="2">The sequence shown here is derived from an EMBL/GenBank/DDBJ whole genome shotgun (WGS) entry which is preliminary data.</text>
</comment>